<gene>
    <name evidence="3" type="ORF">KY290_007787</name>
</gene>
<dbReference type="InterPro" id="IPR054722">
    <property type="entry name" value="PolX-like_BBD"/>
</dbReference>
<feature type="compositionally biased region" description="Low complexity" evidence="1">
    <location>
        <begin position="78"/>
        <end position="91"/>
    </location>
</feature>
<feature type="domain" description="Retrovirus-related Pol polyprotein from transposon TNT 1-94-like beta-barrel" evidence="2">
    <location>
        <begin position="183"/>
        <end position="250"/>
    </location>
</feature>
<dbReference type="Pfam" id="PF22936">
    <property type="entry name" value="Pol_BBD"/>
    <property type="match status" value="1"/>
</dbReference>
<organism evidence="3 4">
    <name type="scientific">Solanum tuberosum</name>
    <name type="common">Potato</name>
    <dbReference type="NCBI Taxonomy" id="4113"/>
    <lineage>
        <taxon>Eukaryota</taxon>
        <taxon>Viridiplantae</taxon>
        <taxon>Streptophyta</taxon>
        <taxon>Embryophyta</taxon>
        <taxon>Tracheophyta</taxon>
        <taxon>Spermatophyta</taxon>
        <taxon>Magnoliopsida</taxon>
        <taxon>eudicotyledons</taxon>
        <taxon>Gunneridae</taxon>
        <taxon>Pentapetalae</taxon>
        <taxon>asterids</taxon>
        <taxon>lamiids</taxon>
        <taxon>Solanales</taxon>
        <taxon>Solanaceae</taxon>
        <taxon>Solanoideae</taxon>
        <taxon>Solaneae</taxon>
        <taxon>Solanum</taxon>
    </lineage>
</organism>
<dbReference type="Proteomes" id="UP000826656">
    <property type="component" value="Unassembled WGS sequence"/>
</dbReference>
<accession>A0ABQ7W6J6</accession>
<reference evidence="3 4" key="1">
    <citation type="journal article" date="2021" name="bioRxiv">
        <title>Chromosome-scale and haplotype-resolved genome assembly of a tetraploid potato cultivar.</title>
        <authorList>
            <person name="Sun H."/>
            <person name="Jiao W.-B."/>
            <person name="Krause K."/>
            <person name="Campoy J.A."/>
            <person name="Goel M."/>
            <person name="Folz-Donahue K."/>
            <person name="Kukat C."/>
            <person name="Huettel B."/>
            <person name="Schneeberger K."/>
        </authorList>
    </citation>
    <scope>NUCLEOTIDE SEQUENCE [LARGE SCALE GENOMIC DNA]</scope>
    <source>
        <strain evidence="3">SolTubOtavaFocal</strain>
        <tissue evidence="3">Leaves</tissue>
    </source>
</reference>
<protein>
    <recommendedName>
        <fullName evidence="2">Retrovirus-related Pol polyprotein from transposon TNT 1-94-like beta-barrel domain-containing protein</fullName>
    </recommendedName>
</protein>
<dbReference type="EMBL" id="JAIVGD010000003">
    <property type="protein sequence ID" value="KAH0776376.1"/>
    <property type="molecule type" value="Genomic_DNA"/>
</dbReference>
<proteinExistence type="predicted"/>
<feature type="region of interest" description="Disordered" evidence="1">
    <location>
        <begin position="72"/>
        <end position="118"/>
    </location>
</feature>
<sequence>MLASVGVHISADEVFLHVVHCLPSEYDSIASSLRARETAIAFQELHDKLTDFEAHLIRRSSQTVAPIMANFAAKPPASTNRNSNRGTNNSRSNHRNFPPSNQNGNGGRYQGGYSGGQNNRPRVTCQLCDKPSHHVKQCRKLLSILSAVTSTRPNGSSSNFNRSNDQQPKANFAAQSTNADPNWLVDSSASHHVTQDLQNLSLHSEYDGSEDVMLGDGKSHKITHTGSTLLPSSSTPLNLGNVLCVPHMKK</sequence>
<evidence type="ECO:0000256" key="1">
    <source>
        <dbReference type="SAM" id="MobiDB-lite"/>
    </source>
</evidence>
<evidence type="ECO:0000313" key="3">
    <source>
        <dbReference type="EMBL" id="KAH0776376.1"/>
    </source>
</evidence>
<dbReference type="PANTHER" id="PTHR47481">
    <property type="match status" value="1"/>
</dbReference>
<comment type="caution">
    <text evidence="3">The sequence shown here is derived from an EMBL/GenBank/DDBJ whole genome shotgun (WGS) entry which is preliminary data.</text>
</comment>
<dbReference type="PANTHER" id="PTHR47481:SF29">
    <property type="entry name" value="RETROTRANSPOSON GAG DOMAIN-CONTAINING PROTEIN"/>
    <property type="match status" value="1"/>
</dbReference>
<evidence type="ECO:0000259" key="2">
    <source>
        <dbReference type="Pfam" id="PF22936"/>
    </source>
</evidence>
<keyword evidence="4" id="KW-1185">Reference proteome</keyword>
<name>A0ABQ7W6J6_SOLTU</name>
<feature type="compositionally biased region" description="Gly residues" evidence="1">
    <location>
        <begin position="104"/>
        <end position="115"/>
    </location>
</feature>
<evidence type="ECO:0000313" key="4">
    <source>
        <dbReference type="Proteomes" id="UP000826656"/>
    </source>
</evidence>
<feature type="region of interest" description="Disordered" evidence="1">
    <location>
        <begin position="150"/>
        <end position="173"/>
    </location>
</feature>